<evidence type="ECO:0000256" key="2">
    <source>
        <dbReference type="ARBA" id="ARBA00022490"/>
    </source>
</evidence>
<dbReference type="PANTHER" id="PTHR15963">
    <property type="entry name" value="GENERAL RECEPTOR FOR PHOSPHOINOSITIDES 1-ASSOCIATED SCAFFOLD PROTEIN-RELATED"/>
    <property type="match status" value="1"/>
</dbReference>
<evidence type="ECO:0000259" key="3">
    <source>
        <dbReference type="PROSITE" id="PS50106"/>
    </source>
</evidence>
<dbReference type="InterPro" id="IPR001478">
    <property type="entry name" value="PDZ"/>
</dbReference>
<evidence type="ECO:0000313" key="5">
    <source>
        <dbReference type="Proteomes" id="UP001152320"/>
    </source>
</evidence>
<dbReference type="GO" id="GO:0005737">
    <property type="term" value="C:cytoplasm"/>
    <property type="evidence" value="ECO:0007669"/>
    <property type="project" value="UniProtKB-SubCell"/>
</dbReference>
<sequence>MGRRTMVINKVNETFGFELQTYAIHHKGKRELELCTYVCTIHTEGPAQLAGMLPGDIILSVNGISVEKASHETIVHLIKRSTDALRLVVLFEDCIRRVELSKKMVQLRRKLFEKKLEYRALLAKERRLLMGADAYMDMKRDRTSLISDDSGFVSTPDLCRETSLLYSKSQSMMSMTSIASTGFDISDIPGNKSLEHIAAMNV</sequence>
<dbReference type="CDD" id="cd06713">
    <property type="entry name" value="PDZ_tamalin_CYTIP-like"/>
    <property type="match status" value="1"/>
</dbReference>
<gene>
    <name evidence="4" type="ORF">HOLleu_41768</name>
</gene>
<keyword evidence="2" id="KW-0963">Cytoplasm</keyword>
<dbReference type="SMART" id="SM00228">
    <property type="entry name" value="PDZ"/>
    <property type="match status" value="1"/>
</dbReference>
<dbReference type="Proteomes" id="UP001152320">
    <property type="component" value="Chromosome 23"/>
</dbReference>
<dbReference type="EMBL" id="JAIZAY010000023">
    <property type="protein sequence ID" value="KAJ8019972.1"/>
    <property type="molecule type" value="Genomic_DNA"/>
</dbReference>
<dbReference type="SUPFAM" id="SSF50156">
    <property type="entry name" value="PDZ domain-like"/>
    <property type="match status" value="1"/>
</dbReference>
<reference evidence="4" key="1">
    <citation type="submission" date="2021-10" db="EMBL/GenBank/DDBJ databases">
        <title>Tropical sea cucumber genome reveals ecological adaptation and Cuvierian tubules defense mechanism.</title>
        <authorList>
            <person name="Chen T."/>
        </authorList>
    </citation>
    <scope>NUCLEOTIDE SEQUENCE</scope>
    <source>
        <strain evidence="4">Nanhai2018</strain>
        <tissue evidence="4">Muscle</tissue>
    </source>
</reference>
<comment type="subcellular location">
    <subcellularLocation>
        <location evidence="1">Cytoplasm</location>
    </subcellularLocation>
</comment>
<dbReference type="InterPro" id="IPR036034">
    <property type="entry name" value="PDZ_sf"/>
</dbReference>
<proteinExistence type="predicted"/>
<dbReference type="InterPro" id="IPR052122">
    <property type="entry name" value="Intracell_Traff_Signaling_Reg"/>
</dbReference>
<accession>A0A9Q0YC01</accession>
<dbReference type="Pfam" id="PF00595">
    <property type="entry name" value="PDZ"/>
    <property type="match status" value="1"/>
</dbReference>
<feature type="domain" description="PDZ" evidence="3">
    <location>
        <begin position="5"/>
        <end position="93"/>
    </location>
</feature>
<dbReference type="AlphaFoldDB" id="A0A9Q0YC01"/>
<evidence type="ECO:0000256" key="1">
    <source>
        <dbReference type="ARBA" id="ARBA00004496"/>
    </source>
</evidence>
<organism evidence="4 5">
    <name type="scientific">Holothuria leucospilota</name>
    <name type="common">Black long sea cucumber</name>
    <name type="synonym">Mertensiothuria leucospilota</name>
    <dbReference type="NCBI Taxonomy" id="206669"/>
    <lineage>
        <taxon>Eukaryota</taxon>
        <taxon>Metazoa</taxon>
        <taxon>Echinodermata</taxon>
        <taxon>Eleutherozoa</taxon>
        <taxon>Echinozoa</taxon>
        <taxon>Holothuroidea</taxon>
        <taxon>Aspidochirotacea</taxon>
        <taxon>Aspidochirotida</taxon>
        <taxon>Holothuriidae</taxon>
        <taxon>Holothuria</taxon>
    </lineage>
</organism>
<name>A0A9Q0YC01_HOLLE</name>
<dbReference type="PROSITE" id="PS50106">
    <property type="entry name" value="PDZ"/>
    <property type="match status" value="1"/>
</dbReference>
<dbReference type="Gene3D" id="2.30.42.10">
    <property type="match status" value="1"/>
</dbReference>
<evidence type="ECO:0000313" key="4">
    <source>
        <dbReference type="EMBL" id="KAJ8019972.1"/>
    </source>
</evidence>
<comment type="caution">
    <text evidence="4">The sequence shown here is derived from an EMBL/GenBank/DDBJ whole genome shotgun (WGS) entry which is preliminary data.</text>
</comment>
<protein>
    <submittedName>
        <fullName evidence="4">General receptor for phosphoinositides 1-associated scaffold protein</fullName>
    </submittedName>
</protein>
<keyword evidence="4" id="KW-0675">Receptor</keyword>
<dbReference type="OrthoDB" id="10048168at2759"/>
<keyword evidence="5" id="KW-1185">Reference proteome</keyword>
<dbReference type="PANTHER" id="PTHR15963:SF5">
    <property type="entry name" value="SHORT SPINDLE 6, ISOFORM A"/>
    <property type="match status" value="1"/>
</dbReference>